<dbReference type="PANTHER" id="PTHR46033:SF8">
    <property type="entry name" value="PROTEIN MAINTENANCE OF MERISTEMS-LIKE"/>
    <property type="match status" value="1"/>
</dbReference>
<dbReference type="GO" id="GO:0010073">
    <property type="term" value="P:meristem maintenance"/>
    <property type="evidence" value="ECO:0007669"/>
    <property type="project" value="InterPro"/>
</dbReference>
<proteinExistence type="predicted"/>
<dbReference type="Proteomes" id="UP000289738">
    <property type="component" value="Chromosome B08"/>
</dbReference>
<dbReference type="STRING" id="3818.A0A444XY57"/>
<accession>A0A444XY57</accession>
<evidence type="ECO:0000256" key="1">
    <source>
        <dbReference type="SAM" id="MobiDB-lite"/>
    </source>
</evidence>
<dbReference type="EMBL" id="SDMP01000018">
    <property type="protein sequence ID" value="RYQ94620.1"/>
    <property type="molecule type" value="Genomic_DNA"/>
</dbReference>
<dbReference type="Pfam" id="PF10536">
    <property type="entry name" value="PMD"/>
    <property type="match status" value="1"/>
</dbReference>
<evidence type="ECO:0000313" key="4">
    <source>
        <dbReference type="Proteomes" id="UP000289738"/>
    </source>
</evidence>
<feature type="domain" description="Aminotransferase-like plant mobile" evidence="2">
    <location>
        <begin position="137"/>
        <end position="289"/>
    </location>
</feature>
<sequence>MAGSSSQTTTQDKGKGHEITPPPPPALHILNQVHDKVIDDPHLQPNETRILIPFTIGTNMNCFLGPIETKEKANKKLSFFPSAGGEDLLINQSFNISHFVNQKPFRNNPKINPRGYDFTAWYRRLEPTKSADWKALGIHELLRLSHFSLTTYPWMIGAVTCFWNRTTNNFHLPCGMIGMSLLDVAAITGLPIKFPDCIPDMQSKHHYNVVLTSPYSEFIAHNMGSEGAKVTDNEHVAFLFYWLNAVLFCSRSVQMSKFFLPLAALLHEGKSINLAKLLLGHIFEEFGQLVCDLRDNKIISTGGPL</sequence>
<evidence type="ECO:0000259" key="2">
    <source>
        <dbReference type="Pfam" id="PF10536"/>
    </source>
</evidence>
<reference evidence="3 4" key="1">
    <citation type="submission" date="2019-01" db="EMBL/GenBank/DDBJ databases">
        <title>Sequencing of cultivated peanut Arachis hypogaea provides insights into genome evolution and oil improvement.</title>
        <authorList>
            <person name="Chen X."/>
        </authorList>
    </citation>
    <scope>NUCLEOTIDE SEQUENCE [LARGE SCALE GENOMIC DNA]</scope>
    <source>
        <strain evidence="4">cv. Fuhuasheng</strain>
        <tissue evidence="3">Leaves</tissue>
    </source>
</reference>
<dbReference type="InterPro" id="IPR044824">
    <property type="entry name" value="MAIN-like"/>
</dbReference>
<evidence type="ECO:0000313" key="3">
    <source>
        <dbReference type="EMBL" id="RYQ94620.1"/>
    </source>
</evidence>
<name>A0A444XY57_ARAHY</name>
<organism evidence="3 4">
    <name type="scientific">Arachis hypogaea</name>
    <name type="common">Peanut</name>
    <dbReference type="NCBI Taxonomy" id="3818"/>
    <lineage>
        <taxon>Eukaryota</taxon>
        <taxon>Viridiplantae</taxon>
        <taxon>Streptophyta</taxon>
        <taxon>Embryophyta</taxon>
        <taxon>Tracheophyta</taxon>
        <taxon>Spermatophyta</taxon>
        <taxon>Magnoliopsida</taxon>
        <taxon>eudicotyledons</taxon>
        <taxon>Gunneridae</taxon>
        <taxon>Pentapetalae</taxon>
        <taxon>rosids</taxon>
        <taxon>fabids</taxon>
        <taxon>Fabales</taxon>
        <taxon>Fabaceae</taxon>
        <taxon>Papilionoideae</taxon>
        <taxon>50 kb inversion clade</taxon>
        <taxon>dalbergioids sensu lato</taxon>
        <taxon>Dalbergieae</taxon>
        <taxon>Pterocarpus clade</taxon>
        <taxon>Arachis</taxon>
    </lineage>
</organism>
<feature type="compositionally biased region" description="Polar residues" evidence="1">
    <location>
        <begin position="1"/>
        <end position="11"/>
    </location>
</feature>
<comment type="caution">
    <text evidence="3">The sequence shown here is derived from an EMBL/GenBank/DDBJ whole genome shotgun (WGS) entry which is preliminary data.</text>
</comment>
<dbReference type="AlphaFoldDB" id="A0A444XY57"/>
<keyword evidence="4" id="KW-1185">Reference proteome</keyword>
<protein>
    <recommendedName>
        <fullName evidence="2">Aminotransferase-like plant mobile domain-containing protein</fullName>
    </recommendedName>
</protein>
<dbReference type="PANTHER" id="PTHR46033">
    <property type="entry name" value="PROTEIN MAIN-LIKE 2"/>
    <property type="match status" value="1"/>
</dbReference>
<dbReference type="InterPro" id="IPR019557">
    <property type="entry name" value="AminoTfrase-like_pln_mobile"/>
</dbReference>
<feature type="region of interest" description="Disordered" evidence="1">
    <location>
        <begin position="1"/>
        <end position="25"/>
    </location>
</feature>
<gene>
    <name evidence="3" type="ORF">Ahy_B08g089555</name>
</gene>